<dbReference type="EMBL" id="KB445795">
    <property type="protein sequence ID" value="EMD38455.1"/>
    <property type="molecule type" value="Genomic_DNA"/>
</dbReference>
<organism evidence="1 2">
    <name type="scientific">Ceriporiopsis subvermispora (strain B)</name>
    <name type="common">White-rot fungus</name>
    <name type="synonym">Gelatoporia subvermispora</name>
    <dbReference type="NCBI Taxonomy" id="914234"/>
    <lineage>
        <taxon>Eukaryota</taxon>
        <taxon>Fungi</taxon>
        <taxon>Dikarya</taxon>
        <taxon>Basidiomycota</taxon>
        <taxon>Agaricomycotina</taxon>
        <taxon>Agaricomycetes</taxon>
        <taxon>Polyporales</taxon>
        <taxon>Gelatoporiaceae</taxon>
        <taxon>Gelatoporia</taxon>
    </lineage>
</organism>
<gene>
    <name evidence="1" type="ORF">CERSUDRAFT_37753</name>
</gene>
<protein>
    <recommendedName>
        <fullName evidence="3">hAT-like transposase RNase-H fold domain-containing protein</fullName>
    </recommendedName>
</protein>
<accession>M2R1S8</accession>
<evidence type="ECO:0000313" key="1">
    <source>
        <dbReference type="EMBL" id="EMD38455.1"/>
    </source>
</evidence>
<dbReference type="OrthoDB" id="2798374at2759"/>
<sequence length="76" mass="8989">LKDGDVPHRTKMLQVIIDAYRKSYNELLKDVQSTLGRVSFTTDIWSDPNLRSYIAITVHYCARDEHNRLRLRCRLL</sequence>
<dbReference type="HOGENOM" id="CLU_155624_2_0_1"/>
<feature type="non-terminal residue" evidence="1">
    <location>
        <position position="1"/>
    </location>
</feature>
<proteinExistence type="predicted"/>
<dbReference type="AlphaFoldDB" id="M2R1S8"/>
<name>M2R1S8_CERS8</name>
<feature type="non-terminal residue" evidence="1">
    <location>
        <position position="76"/>
    </location>
</feature>
<dbReference type="Proteomes" id="UP000016930">
    <property type="component" value="Unassembled WGS sequence"/>
</dbReference>
<evidence type="ECO:0008006" key="3">
    <source>
        <dbReference type="Google" id="ProtNLM"/>
    </source>
</evidence>
<keyword evidence="2" id="KW-1185">Reference proteome</keyword>
<dbReference type="STRING" id="914234.M2R1S8"/>
<evidence type="ECO:0000313" key="2">
    <source>
        <dbReference type="Proteomes" id="UP000016930"/>
    </source>
</evidence>
<reference evidence="1 2" key="1">
    <citation type="journal article" date="2012" name="Proc. Natl. Acad. Sci. U.S.A.">
        <title>Comparative genomics of Ceriporiopsis subvermispora and Phanerochaete chrysosporium provide insight into selective ligninolysis.</title>
        <authorList>
            <person name="Fernandez-Fueyo E."/>
            <person name="Ruiz-Duenas F.J."/>
            <person name="Ferreira P."/>
            <person name="Floudas D."/>
            <person name="Hibbett D.S."/>
            <person name="Canessa P."/>
            <person name="Larrondo L.F."/>
            <person name="James T.Y."/>
            <person name="Seelenfreund D."/>
            <person name="Lobos S."/>
            <person name="Polanco R."/>
            <person name="Tello M."/>
            <person name="Honda Y."/>
            <person name="Watanabe T."/>
            <person name="Watanabe T."/>
            <person name="Ryu J.S."/>
            <person name="Kubicek C.P."/>
            <person name="Schmoll M."/>
            <person name="Gaskell J."/>
            <person name="Hammel K.E."/>
            <person name="St John F.J."/>
            <person name="Vanden Wymelenberg A."/>
            <person name="Sabat G."/>
            <person name="Splinter BonDurant S."/>
            <person name="Syed K."/>
            <person name="Yadav J.S."/>
            <person name="Doddapaneni H."/>
            <person name="Subramanian V."/>
            <person name="Lavin J.L."/>
            <person name="Oguiza J.A."/>
            <person name="Perez G."/>
            <person name="Pisabarro A.G."/>
            <person name="Ramirez L."/>
            <person name="Santoyo F."/>
            <person name="Master E."/>
            <person name="Coutinho P.M."/>
            <person name="Henrissat B."/>
            <person name="Lombard V."/>
            <person name="Magnuson J.K."/>
            <person name="Kuees U."/>
            <person name="Hori C."/>
            <person name="Igarashi K."/>
            <person name="Samejima M."/>
            <person name="Held B.W."/>
            <person name="Barry K.W."/>
            <person name="LaButti K.M."/>
            <person name="Lapidus A."/>
            <person name="Lindquist E.A."/>
            <person name="Lucas S.M."/>
            <person name="Riley R."/>
            <person name="Salamov A.A."/>
            <person name="Hoffmeister D."/>
            <person name="Schwenk D."/>
            <person name="Hadar Y."/>
            <person name="Yarden O."/>
            <person name="de Vries R.P."/>
            <person name="Wiebenga A."/>
            <person name="Stenlid J."/>
            <person name="Eastwood D."/>
            <person name="Grigoriev I.V."/>
            <person name="Berka R.M."/>
            <person name="Blanchette R.A."/>
            <person name="Kersten P."/>
            <person name="Martinez A.T."/>
            <person name="Vicuna R."/>
            <person name="Cullen D."/>
        </authorList>
    </citation>
    <scope>NUCLEOTIDE SEQUENCE [LARGE SCALE GENOMIC DNA]</scope>
    <source>
        <strain evidence="1 2">B</strain>
    </source>
</reference>